<reference evidence="3 4" key="1">
    <citation type="submission" date="2018-04" db="EMBL/GenBank/DDBJ databases">
        <authorList>
            <person name="Eckel V.P."/>
            <person name="Vogel R.F."/>
        </authorList>
    </citation>
    <scope>NUCLEOTIDE SEQUENCE [LARGE SCALE GENOMIC DNA]</scope>
    <source>
        <strain evidence="4">TMW 2.1764</strain>
    </source>
</reference>
<accession>A0A5N6S824</accession>
<dbReference type="EMBL" id="QDAG01000003">
    <property type="protein sequence ID" value="KAE8129076.1"/>
    <property type="molecule type" value="Genomic_DNA"/>
</dbReference>
<feature type="compositionally biased region" description="Low complexity" evidence="1">
    <location>
        <begin position="402"/>
        <end position="424"/>
    </location>
</feature>
<feature type="region of interest" description="Disordered" evidence="1">
    <location>
        <begin position="162"/>
        <end position="217"/>
    </location>
</feature>
<dbReference type="OrthoDB" id="3243298at2"/>
<comment type="caution">
    <text evidence="3">The sequence shown here is derived from an EMBL/GenBank/DDBJ whole genome shotgun (WGS) entry which is preliminary data.</text>
</comment>
<evidence type="ECO:0000313" key="4">
    <source>
        <dbReference type="Proteomes" id="UP000325415"/>
    </source>
</evidence>
<feature type="region of interest" description="Disordered" evidence="1">
    <location>
        <begin position="229"/>
        <end position="338"/>
    </location>
</feature>
<sequence length="488" mass="52349">MGYESLSTVIVLAILVIVMVGWLPGKTVDSMKRVVERRQDRFSSSLHLVDENSGMRFSDGRTYEVKEAVMQPQQSRGAQAYREHVAQVRKLRREAIRRRRILVLTLAVLTLAVFGMSFVWHFNPLFALIPLLLLAMTLALGVRAARQAQEWERHVAAHRAGVSRHKAGAALETHADSSDERRNIDTGRAPQAERDDAQGNAENAQNAQNRDDAPTDIMGQREIRRALRRAQEEGKAARLQHQSHAASSADAAVGESARKVADKMADKAAEATVPSVEAKANADASAKNESRESAQSTGVADAADVAARKTAAKQSSAQKTSAQSDTGHMADASDATSELERVHAAAALDAFDMATQQDLISFSLGAPRNVEESAQEPPESLEIKSMRQVAKAVPQDVHDADAASAVATAPFDDAVPDNDAAPAIDDADQPASEQPADTTKAVSQATKRPVNDAQAFHRAEVEADVEVPDATSDSLGSGIEAVLARRAS</sequence>
<evidence type="ECO:0000313" key="3">
    <source>
        <dbReference type="EMBL" id="KAE8129076.1"/>
    </source>
</evidence>
<feature type="compositionally biased region" description="Low complexity" evidence="1">
    <location>
        <begin position="299"/>
        <end position="326"/>
    </location>
</feature>
<feature type="region of interest" description="Disordered" evidence="1">
    <location>
        <begin position="367"/>
        <end position="488"/>
    </location>
</feature>
<proteinExistence type="predicted"/>
<dbReference type="RefSeq" id="WP_152580290.1">
    <property type="nucleotide sequence ID" value="NZ_QDAG01000003.1"/>
</dbReference>
<dbReference type="Proteomes" id="UP000325415">
    <property type="component" value="Unassembled WGS sequence"/>
</dbReference>
<evidence type="ECO:0000256" key="2">
    <source>
        <dbReference type="SAM" id="Phobius"/>
    </source>
</evidence>
<keyword evidence="2" id="KW-0812">Transmembrane</keyword>
<protein>
    <submittedName>
        <fullName evidence="3">Uncharacterized protein</fullName>
    </submittedName>
</protein>
<feature type="compositionally biased region" description="Basic and acidic residues" evidence="1">
    <location>
        <begin position="173"/>
        <end position="197"/>
    </location>
</feature>
<organism evidence="3 4">
    <name type="scientific">Bifidobacterium tibiigranuli</name>
    <dbReference type="NCBI Taxonomy" id="2172043"/>
    <lineage>
        <taxon>Bacteria</taxon>
        <taxon>Bacillati</taxon>
        <taxon>Actinomycetota</taxon>
        <taxon>Actinomycetes</taxon>
        <taxon>Bifidobacteriales</taxon>
        <taxon>Bifidobacteriaceae</taxon>
        <taxon>Bifidobacterium</taxon>
    </lineage>
</organism>
<feature type="transmembrane region" description="Helical" evidence="2">
    <location>
        <begin position="126"/>
        <end position="145"/>
    </location>
</feature>
<gene>
    <name evidence="3" type="ORF">DDE84_03050</name>
</gene>
<keyword evidence="2" id="KW-1133">Transmembrane helix</keyword>
<keyword evidence="4" id="KW-1185">Reference proteome</keyword>
<dbReference type="AlphaFoldDB" id="A0A5N6S824"/>
<feature type="compositionally biased region" description="Low complexity" evidence="1">
    <location>
        <begin position="237"/>
        <end position="255"/>
    </location>
</feature>
<feature type="transmembrane region" description="Helical" evidence="2">
    <location>
        <begin position="6"/>
        <end position="23"/>
    </location>
</feature>
<feature type="transmembrane region" description="Helical" evidence="2">
    <location>
        <begin position="101"/>
        <end position="120"/>
    </location>
</feature>
<dbReference type="GeneID" id="78126669"/>
<feature type="compositionally biased region" description="Basic and acidic residues" evidence="1">
    <location>
        <begin position="256"/>
        <end position="269"/>
    </location>
</feature>
<feature type="compositionally biased region" description="Polar residues" evidence="1">
    <location>
        <begin position="435"/>
        <end position="446"/>
    </location>
</feature>
<feature type="compositionally biased region" description="Low complexity" evidence="1">
    <location>
        <begin position="198"/>
        <end position="208"/>
    </location>
</feature>
<keyword evidence="2" id="KW-0472">Membrane</keyword>
<name>A0A5N6S824_9BIFI</name>
<evidence type="ECO:0000256" key="1">
    <source>
        <dbReference type="SAM" id="MobiDB-lite"/>
    </source>
</evidence>